<dbReference type="GO" id="GO:0006891">
    <property type="term" value="P:intra-Golgi vesicle-mediated transport"/>
    <property type="evidence" value="ECO:0007669"/>
    <property type="project" value="InterPro"/>
</dbReference>
<feature type="region of interest" description="Disordered" evidence="1">
    <location>
        <begin position="246"/>
        <end position="270"/>
    </location>
</feature>
<evidence type="ECO:0000313" key="4">
    <source>
        <dbReference type="Proteomes" id="UP000242146"/>
    </source>
</evidence>
<dbReference type="InterPro" id="IPR024662">
    <property type="entry name" value="Trs65"/>
</dbReference>
<proteinExistence type="predicted"/>
<dbReference type="Proteomes" id="UP000242146">
    <property type="component" value="Unassembled WGS sequence"/>
</dbReference>
<feature type="compositionally biased region" description="Polar residues" evidence="1">
    <location>
        <begin position="462"/>
        <end position="477"/>
    </location>
</feature>
<sequence>MASNSNISTELFFNELSFKVIIPNLDYSKDNQVTFDKIINSPELRSFAFYDEQLRVYLYVRLPCHIAGSGPDVTEAVHHFFQQLDVHLEASIQDMSTHHSSLSNASAASTALSAASSAPTSPQLTKRDVGRPNTELPPFYSHTYNGRGQDPDPLFFEHDQAHCCLFPIDIPIVYMKSRGNAPGLAIHCSIAYRPLPAKDTSYKEQAELDQAEYDVSLFDTVDLLQGLGEDPIFSVSGNNPPSQHFIMENRGRQPNGNDAAPTPLTASTSTPSQFMTLRTQVFESIPLRSGVTVKMRTTNANVTDKTVMMSVELENPIEAGCEFLATHMDVQVSNAVVTPAFTKDMAQPELLNRSDQMVFVYNVTLLEDGSTKPPTAAKRIFTPRRPTVSTAPIPPPQDERIQPQRVVIQIYGSPIIHGCQAQALRSKWNTMLDVSCLRQRREDAADPRFQALLTSLTRTQTSVANSTAGSPSRSLASPASYHSDYKRISRPNSDFSGPVSKGGSSMRRAPEMEVADGIVISFTAPDTVMVGKIFSLQLFIVNRSKHTRRFQVMIPNRRPQPPSDVLLGKSNMPILPQQSPVDPFMEESEFLRQYFENETHEADIISLENNINLCPLGPSTSQTVDIRFIAVKEKLHTVDLVQLVDQDTGFVTNLRHVLEVFVEH</sequence>
<evidence type="ECO:0000259" key="2">
    <source>
        <dbReference type="Pfam" id="PF12735"/>
    </source>
</evidence>
<evidence type="ECO:0000256" key="1">
    <source>
        <dbReference type="SAM" id="MobiDB-lite"/>
    </source>
</evidence>
<accession>A0A1X2GY14</accession>
<dbReference type="AlphaFoldDB" id="A0A1X2GY14"/>
<feature type="domain" description="Trafficking protein particle complex II-specific subunit 65 IgD3" evidence="2">
    <location>
        <begin position="511"/>
        <end position="661"/>
    </location>
</feature>
<reference evidence="3 4" key="1">
    <citation type="submission" date="2016-07" db="EMBL/GenBank/DDBJ databases">
        <title>Pervasive Adenine N6-methylation of Active Genes in Fungi.</title>
        <authorList>
            <consortium name="DOE Joint Genome Institute"/>
            <person name="Mondo S.J."/>
            <person name="Dannebaum R.O."/>
            <person name="Kuo R.C."/>
            <person name="Labutti K."/>
            <person name="Haridas S."/>
            <person name="Kuo A."/>
            <person name="Salamov A."/>
            <person name="Ahrendt S.R."/>
            <person name="Lipzen A."/>
            <person name="Sullivan W."/>
            <person name="Andreopoulos W.B."/>
            <person name="Clum A."/>
            <person name="Lindquist E."/>
            <person name="Daum C."/>
            <person name="Ramamoorthy G.K."/>
            <person name="Gryganskyi A."/>
            <person name="Culley D."/>
            <person name="Magnuson J.K."/>
            <person name="James T.Y."/>
            <person name="O'Malley M.A."/>
            <person name="Stajich J.E."/>
            <person name="Spatafora J.W."/>
            <person name="Visel A."/>
            <person name="Grigoriev I.V."/>
        </authorList>
    </citation>
    <scope>NUCLEOTIDE SEQUENCE [LARGE SCALE GENOMIC DNA]</scope>
    <source>
        <strain evidence="3 4">NRRL 3301</strain>
    </source>
</reference>
<feature type="compositionally biased region" description="Low complexity" evidence="1">
    <location>
        <begin position="259"/>
        <end position="270"/>
    </location>
</feature>
<comment type="caution">
    <text evidence="3">The sequence shown here is derived from an EMBL/GenBank/DDBJ whole genome shotgun (WGS) entry which is preliminary data.</text>
</comment>
<evidence type="ECO:0000313" key="3">
    <source>
        <dbReference type="EMBL" id="ORX62534.1"/>
    </source>
</evidence>
<dbReference type="EMBL" id="MCGT01000001">
    <property type="protein sequence ID" value="ORX62534.1"/>
    <property type="molecule type" value="Genomic_DNA"/>
</dbReference>
<dbReference type="OrthoDB" id="538223at2759"/>
<dbReference type="Pfam" id="PF12735">
    <property type="entry name" value="IgD3_Trs65"/>
    <property type="match status" value="1"/>
</dbReference>
<dbReference type="PANTHER" id="PTHR28159:SF1">
    <property type="entry name" value="TRAFFICKING PROTEIN PARTICLE COMPLEX II-SPECIFIC SUBUNIT 65"/>
    <property type="match status" value="1"/>
</dbReference>
<feature type="region of interest" description="Disordered" evidence="1">
    <location>
        <begin position="115"/>
        <end position="143"/>
    </location>
</feature>
<keyword evidence="4" id="KW-1185">Reference proteome</keyword>
<dbReference type="STRING" id="101127.A0A1X2GY14"/>
<gene>
    <name evidence="3" type="ORF">DM01DRAFT_1297191</name>
</gene>
<feature type="region of interest" description="Disordered" evidence="1">
    <location>
        <begin position="462"/>
        <end position="508"/>
    </location>
</feature>
<dbReference type="PANTHER" id="PTHR28159">
    <property type="entry name" value="TRAFFICKING PROTEIN PARTICLE COMPLEX II-SPECIFIC SUBUNIT 65"/>
    <property type="match status" value="1"/>
</dbReference>
<dbReference type="InterPro" id="IPR055420">
    <property type="entry name" value="IgD3_Trs65"/>
</dbReference>
<protein>
    <recommendedName>
        <fullName evidence="2">Trafficking protein particle complex II-specific subunit 65 IgD3 domain-containing protein</fullName>
    </recommendedName>
</protein>
<dbReference type="GO" id="GO:1990071">
    <property type="term" value="C:TRAPPII protein complex"/>
    <property type="evidence" value="ECO:0007669"/>
    <property type="project" value="InterPro"/>
</dbReference>
<name>A0A1X2GY14_9FUNG</name>
<organism evidence="3 4">
    <name type="scientific">Hesseltinella vesiculosa</name>
    <dbReference type="NCBI Taxonomy" id="101127"/>
    <lineage>
        <taxon>Eukaryota</taxon>
        <taxon>Fungi</taxon>
        <taxon>Fungi incertae sedis</taxon>
        <taxon>Mucoromycota</taxon>
        <taxon>Mucoromycotina</taxon>
        <taxon>Mucoromycetes</taxon>
        <taxon>Mucorales</taxon>
        <taxon>Cunninghamellaceae</taxon>
        <taxon>Hesseltinella</taxon>
    </lineage>
</organism>